<evidence type="ECO:0000313" key="1">
    <source>
        <dbReference type="EMBL" id="KAL3053155.1"/>
    </source>
</evidence>
<organism evidence="1 2">
    <name type="scientific">Pagothenia borchgrevinki</name>
    <name type="common">Bald rockcod</name>
    <name type="synonym">Trematomus borchgrevinki</name>
    <dbReference type="NCBI Taxonomy" id="8213"/>
    <lineage>
        <taxon>Eukaryota</taxon>
        <taxon>Metazoa</taxon>
        <taxon>Chordata</taxon>
        <taxon>Craniata</taxon>
        <taxon>Vertebrata</taxon>
        <taxon>Euteleostomi</taxon>
        <taxon>Actinopterygii</taxon>
        <taxon>Neopterygii</taxon>
        <taxon>Teleostei</taxon>
        <taxon>Neoteleostei</taxon>
        <taxon>Acanthomorphata</taxon>
        <taxon>Eupercaria</taxon>
        <taxon>Perciformes</taxon>
        <taxon>Notothenioidei</taxon>
        <taxon>Nototheniidae</taxon>
        <taxon>Pagothenia</taxon>
    </lineage>
</organism>
<keyword evidence="2" id="KW-1185">Reference proteome</keyword>
<reference evidence="1 2" key="2">
    <citation type="journal article" date="2024" name="G3 (Bethesda)">
        <title>The genome of the cryopelagic Antarctic bald notothen, Trematomus borchgrevinki.</title>
        <authorList>
            <person name="Rayamajhi N."/>
            <person name="Rivera-Colon A.G."/>
            <person name="Minhas B.F."/>
            <person name="Cheng C.C."/>
            <person name="Catchen J.M."/>
        </authorList>
    </citation>
    <scope>NUCLEOTIDE SEQUENCE [LARGE SCALE GENOMIC DNA]</scope>
    <source>
        <strain evidence="1">AGRC-2024</strain>
    </source>
</reference>
<gene>
    <name evidence="1" type="ORF">OYC64_005648</name>
</gene>
<evidence type="ECO:0000313" key="2">
    <source>
        <dbReference type="Proteomes" id="UP001619887"/>
    </source>
</evidence>
<dbReference type="Proteomes" id="UP001619887">
    <property type="component" value="Unassembled WGS sequence"/>
</dbReference>
<comment type="caution">
    <text evidence="1">The sequence shown here is derived from an EMBL/GenBank/DDBJ whole genome shotgun (WGS) entry which is preliminary data.</text>
</comment>
<dbReference type="AlphaFoldDB" id="A0ABD2GIJ0"/>
<name>A0ABD2GIJ0_PAGBO</name>
<dbReference type="EMBL" id="JBIYXZ010002078">
    <property type="protein sequence ID" value="KAL3053155.1"/>
    <property type="molecule type" value="Genomic_DNA"/>
</dbReference>
<protein>
    <submittedName>
        <fullName evidence="1">Uncharacterized protein</fullName>
    </submittedName>
</protein>
<sequence length="88" mass="9747">MVKHVEKSQVACNEALKTQLKVVLHMANTNTPSHLYPNLIQLLQSAGCPDLNSAHTYTHHETVNQMEEAIAMTISSTIDDRIANSKYG</sequence>
<proteinExistence type="predicted"/>
<accession>A0ABD2GIJ0</accession>
<reference evidence="1 2" key="1">
    <citation type="journal article" date="2022" name="G3 (Bethesda)">
        <title>Evaluating Illumina-, Nanopore-, and PacBio-based genome assembly strategies with the bald notothen, Trematomus borchgrevinki.</title>
        <authorList>
            <person name="Rayamajhi N."/>
            <person name="Cheng C.C."/>
            <person name="Catchen J.M."/>
        </authorList>
    </citation>
    <scope>NUCLEOTIDE SEQUENCE [LARGE SCALE GENOMIC DNA]</scope>
    <source>
        <strain evidence="1">AGRC-2024</strain>
    </source>
</reference>